<dbReference type="Pfam" id="PF01632">
    <property type="entry name" value="Ribosomal_L35p"/>
    <property type="match status" value="1"/>
</dbReference>
<evidence type="ECO:0000256" key="2">
    <source>
        <dbReference type="ARBA" id="ARBA00022980"/>
    </source>
</evidence>
<evidence type="ECO:0000256" key="7">
    <source>
        <dbReference type="SAM" id="MobiDB-lite"/>
    </source>
</evidence>
<dbReference type="FunFam" id="4.10.410.60:FF:000001">
    <property type="entry name" value="50S ribosomal protein L35"/>
    <property type="match status" value="1"/>
</dbReference>
<evidence type="ECO:0000256" key="5">
    <source>
        <dbReference type="HAMAP-Rule" id="MF_00514"/>
    </source>
</evidence>
<name>A0A7W9SUJ7_ARMRO</name>
<comment type="caution">
    <text evidence="8">The sequence shown here is derived from an EMBL/GenBank/DDBJ whole genome shotgun (WGS) entry which is preliminary data.</text>
</comment>
<keyword evidence="3 5" id="KW-0687">Ribonucleoprotein</keyword>
<dbReference type="InterPro" id="IPR001706">
    <property type="entry name" value="Ribosomal_bL35"/>
</dbReference>
<keyword evidence="2 5" id="KW-0689">Ribosomal protein</keyword>
<comment type="similarity">
    <text evidence="1 5 6">Belongs to the bacterial ribosomal protein bL35 family.</text>
</comment>
<organism evidence="8 9">
    <name type="scientific">Armatimonas rosea</name>
    <dbReference type="NCBI Taxonomy" id="685828"/>
    <lineage>
        <taxon>Bacteria</taxon>
        <taxon>Bacillati</taxon>
        <taxon>Armatimonadota</taxon>
        <taxon>Armatimonadia</taxon>
        <taxon>Armatimonadales</taxon>
        <taxon>Armatimonadaceae</taxon>
        <taxon>Armatimonas</taxon>
    </lineage>
</organism>
<dbReference type="GO" id="GO:0015934">
    <property type="term" value="C:large ribosomal subunit"/>
    <property type="evidence" value="ECO:0007669"/>
    <property type="project" value="TreeGrafter"/>
</dbReference>
<reference evidence="8 9" key="1">
    <citation type="submission" date="2020-08" db="EMBL/GenBank/DDBJ databases">
        <title>Genomic Encyclopedia of Type Strains, Phase IV (KMG-IV): sequencing the most valuable type-strain genomes for metagenomic binning, comparative biology and taxonomic classification.</title>
        <authorList>
            <person name="Goeker M."/>
        </authorList>
    </citation>
    <scope>NUCLEOTIDE SEQUENCE [LARGE SCALE GENOMIC DNA]</scope>
    <source>
        <strain evidence="8 9">DSM 23562</strain>
    </source>
</reference>
<dbReference type="SUPFAM" id="SSF143034">
    <property type="entry name" value="L35p-like"/>
    <property type="match status" value="1"/>
</dbReference>
<evidence type="ECO:0000313" key="9">
    <source>
        <dbReference type="Proteomes" id="UP000520814"/>
    </source>
</evidence>
<dbReference type="GO" id="GO:0006412">
    <property type="term" value="P:translation"/>
    <property type="evidence" value="ECO:0007669"/>
    <property type="project" value="UniProtKB-UniRule"/>
</dbReference>
<dbReference type="Gene3D" id="4.10.410.60">
    <property type="match status" value="1"/>
</dbReference>
<feature type="compositionally biased region" description="Basic residues" evidence="7">
    <location>
        <begin position="22"/>
        <end position="34"/>
    </location>
</feature>
<evidence type="ECO:0000256" key="3">
    <source>
        <dbReference type="ARBA" id="ARBA00023274"/>
    </source>
</evidence>
<dbReference type="RefSeq" id="WP_184203021.1">
    <property type="nucleotide sequence ID" value="NZ_JACHGW010000005.1"/>
</dbReference>
<dbReference type="PRINTS" id="PR00064">
    <property type="entry name" value="RIBOSOMALL35"/>
</dbReference>
<evidence type="ECO:0000256" key="6">
    <source>
        <dbReference type="RuleBase" id="RU000568"/>
    </source>
</evidence>
<dbReference type="InterPro" id="IPR037229">
    <property type="entry name" value="Ribosomal_bL35_sf"/>
</dbReference>
<evidence type="ECO:0000313" key="8">
    <source>
        <dbReference type="EMBL" id="MBB6053081.1"/>
    </source>
</evidence>
<keyword evidence="9" id="KW-1185">Reference proteome</keyword>
<feature type="compositionally biased region" description="Basic residues" evidence="7">
    <location>
        <begin position="1"/>
        <end position="15"/>
    </location>
</feature>
<dbReference type="Proteomes" id="UP000520814">
    <property type="component" value="Unassembled WGS sequence"/>
</dbReference>
<dbReference type="InterPro" id="IPR021137">
    <property type="entry name" value="Ribosomal_bL35-like"/>
</dbReference>
<feature type="region of interest" description="Disordered" evidence="7">
    <location>
        <begin position="1"/>
        <end position="38"/>
    </location>
</feature>
<dbReference type="AlphaFoldDB" id="A0A7W9SUJ7"/>
<protein>
    <recommendedName>
        <fullName evidence="4 5">Large ribosomal subunit protein bL35</fullName>
    </recommendedName>
</protein>
<dbReference type="PANTHER" id="PTHR33343:SF1">
    <property type="entry name" value="LARGE RIBOSOMAL SUBUNIT PROTEIN BL35M"/>
    <property type="match status" value="1"/>
</dbReference>
<evidence type="ECO:0000256" key="1">
    <source>
        <dbReference type="ARBA" id="ARBA00006598"/>
    </source>
</evidence>
<dbReference type="InterPro" id="IPR018265">
    <property type="entry name" value="Ribosomal_bL35_CS"/>
</dbReference>
<sequence>MPKMKSHKSAVKRFHGTGTGKLMHRHSKRHHSMVKKSPQCLRRLYAEAVLDPGKAKALGRQLPYGANY</sequence>
<dbReference type="EMBL" id="JACHGW010000005">
    <property type="protein sequence ID" value="MBB6053081.1"/>
    <property type="molecule type" value="Genomic_DNA"/>
</dbReference>
<dbReference type="GO" id="GO:0003735">
    <property type="term" value="F:structural constituent of ribosome"/>
    <property type="evidence" value="ECO:0007669"/>
    <property type="project" value="InterPro"/>
</dbReference>
<gene>
    <name evidence="5" type="primary">rpmI</name>
    <name evidence="8" type="ORF">HNQ39_004913</name>
</gene>
<dbReference type="NCBIfam" id="TIGR00001">
    <property type="entry name" value="rpmI_bact"/>
    <property type="match status" value="1"/>
</dbReference>
<accession>A0A7W9SUJ7</accession>
<dbReference type="PROSITE" id="PS00936">
    <property type="entry name" value="RIBOSOMAL_L35"/>
    <property type="match status" value="1"/>
</dbReference>
<evidence type="ECO:0000256" key="4">
    <source>
        <dbReference type="ARBA" id="ARBA00071664"/>
    </source>
</evidence>
<proteinExistence type="inferred from homology"/>
<dbReference type="HAMAP" id="MF_00514">
    <property type="entry name" value="Ribosomal_bL35"/>
    <property type="match status" value="1"/>
</dbReference>
<dbReference type="PANTHER" id="PTHR33343">
    <property type="entry name" value="54S RIBOSOMAL PROTEIN BL35M"/>
    <property type="match status" value="1"/>
</dbReference>